<dbReference type="STRING" id="5098.A0A507R383"/>
<feature type="compositionally biased region" description="Basic and acidic residues" evidence="1">
    <location>
        <begin position="108"/>
        <end position="117"/>
    </location>
</feature>
<dbReference type="Proteomes" id="UP000319663">
    <property type="component" value="Unassembled WGS sequence"/>
</dbReference>
<dbReference type="AlphaFoldDB" id="A0A507R383"/>
<dbReference type="PANTHER" id="PTHR43394">
    <property type="entry name" value="ATP-DEPENDENT PERMEASE MDL1, MITOCHONDRIAL"/>
    <property type="match status" value="1"/>
</dbReference>
<sequence>MDEATASMDMESDARIQRSIREDIQGCTLLVIAHRLSTVADFDRILVMDDGKAVEFDTPAAPMGIEDGIFRGLVEQSSDRNDDRPHANARQSSCRWPWERFQPPSEIGEERLRKDSTLESVSVSASSTGAGTSRTVPENTTGCFAWDHEASLNNFGFPYDRLKKQGFV</sequence>
<evidence type="ECO:0008006" key="4">
    <source>
        <dbReference type="Google" id="ProtNLM"/>
    </source>
</evidence>
<feature type="compositionally biased region" description="Basic and acidic residues" evidence="1">
    <location>
        <begin position="77"/>
        <end position="86"/>
    </location>
</feature>
<reference evidence="2 3" key="1">
    <citation type="submission" date="2019-06" db="EMBL/GenBank/DDBJ databases">
        <title>Wine fermentation using esterase from Monascus purpureus.</title>
        <authorList>
            <person name="Geng C."/>
            <person name="Zhang Y."/>
        </authorList>
    </citation>
    <scope>NUCLEOTIDE SEQUENCE [LARGE SCALE GENOMIC DNA]</scope>
    <source>
        <strain evidence="2">HQ1</strain>
    </source>
</reference>
<accession>A0A507R383</accession>
<keyword evidence="3" id="KW-1185">Reference proteome</keyword>
<organism evidence="2 3">
    <name type="scientific">Monascus purpureus</name>
    <name type="common">Red mold</name>
    <name type="synonym">Monascus anka</name>
    <dbReference type="NCBI Taxonomy" id="5098"/>
    <lineage>
        <taxon>Eukaryota</taxon>
        <taxon>Fungi</taxon>
        <taxon>Dikarya</taxon>
        <taxon>Ascomycota</taxon>
        <taxon>Pezizomycotina</taxon>
        <taxon>Eurotiomycetes</taxon>
        <taxon>Eurotiomycetidae</taxon>
        <taxon>Eurotiales</taxon>
        <taxon>Aspergillaceae</taxon>
        <taxon>Monascus</taxon>
    </lineage>
</organism>
<evidence type="ECO:0000313" key="3">
    <source>
        <dbReference type="Proteomes" id="UP000319663"/>
    </source>
</evidence>
<feature type="region of interest" description="Disordered" evidence="1">
    <location>
        <begin position="74"/>
        <end position="135"/>
    </location>
</feature>
<gene>
    <name evidence="2" type="ORF">MPDQ_000882</name>
</gene>
<dbReference type="SUPFAM" id="SSF52540">
    <property type="entry name" value="P-loop containing nucleoside triphosphate hydrolases"/>
    <property type="match status" value="1"/>
</dbReference>
<dbReference type="Gene3D" id="3.40.50.300">
    <property type="entry name" value="P-loop containing nucleotide triphosphate hydrolases"/>
    <property type="match status" value="1"/>
</dbReference>
<dbReference type="InterPro" id="IPR039421">
    <property type="entry name" value="Type_1_exporter"/>
</dbReference>
<evidence type="ECO:0000256" key="1">
    <source>
        <dbReference type="SAM" id="MobiDB-lite"/>
    </source>
</evidence>
<dbReference type="InterPro" id="IPR027417">
    <property type="entry name" value="P-loop_NTPase"/>
</dbReference>
<dbReference type="PANTHER" id="PTHR43394:SF1">
    <property type="entry name" value="ATP-BINDING CASSETTE SUB-FAMILY B MEMBER 10, MITOCHONDRIAL"/>
    <property type="match status" value="1"/>
</dbReference>
<evidence type="ECO:0000313" key="2">
    <source>
        <dbReference type="EMBL" id="TQB76118.1"/>
    </source>
</evidence>
<name>A0A507R383_MONPU</name>
<dbReference type="EMBL" id="VIFY01000012">
    <property type="protein sequence ID" value="TQB76118.1"/>
    <property type="molecule type" value="Genomic_DNA"/>
</dbReference>
<feature type="compositionally biased region" description="Low complexity" evidence="1">
    <location>
        <begin position="120"/>
        <end position="133"/>
    </location>
</feature>
<protein>
    <recommendedName>
        <fullName evidence="4">ABC transporter domain-containing protein</fullName>
    </recommendedName>
</protein>
<proteinExistence type="predicted"/>
<dbReference type="GO" id="GO:0015421">
    <property type="term" value="F:ABC-type oligopeptide transporter activity"/>
    <property type="evidence" value="ECO:0007669"/>
    <property type="project" value="TreeGrafter"/>
</dbReference>
<comment type="caution">
    <text evidence="2">The sequence shown here is derived from an EMBL/GenBank/DDBJ whole genome shotgun (WGS) entry which is preliminary data.</text>
</comment>